<evidence type="ECO:0000259" key="9">
    <source>
        <dbReference type="PROSITE" id="PS50850"/>
    </source>
</evidence>
<protein>
    <submittedName>
        <fullName evidence="10">Putative transmembrane transport</fullName>
    </submittedName>
</protein>
<dbReference type="GO" id="GO:0022857">
    <property type="term" value="F:transmembrane transporter activity"/>
    <property type="evidence" value="ECO:0007669"/>
    <property type="project" value="InterPro"/>
</dbReference>
<dbReference type="EMBL" id="GANO01003487">
    <property type="protein sequence ID" value="JAB56384.1"/>
    <property type="molecule type" value="mRNA"/>
</dbReference>
<dbReference type="InterPro" id="IPR050549">
    <property type="entry name" value="MFS_Trehalose_Transporter"/>
</dbReference>
<evidence type="ECO:0000313" key="10">
    <source>
        <dbReference type="EMBL" id="JAB56384.1"/>
    </source>
</evidence>
<dbReference type="PROSITE" id="PS50850">
    <property type="entry name" value="MFS"/>
    <property type="match status" value="1"/>
</dbReference>
<feature type="transmembrane region" description="Helical" evidence="8">
    <location>
        <begin position="416"/>
        <end position="434"/>
    </location>
</feature>
<keyword evidence="6 8" id="KW-1133">Transmembrane helix</keyword>
<evidence type="ECO:0000256" key="3">
    <source>
        <dbReference type="ARBA" id="ARBA00022475"/>
    </source>
</evidence>
<dbReference type="InterPro" id="IPR036259">
    <property type="entry name" value="MFS_trans_sf"/>
</dbReference>
<feature type="transmembrane region" description="Helical" evidence="8">
    <location>
        <begin position="94"/>
        <end position="117"/>
    </location>
</feature>
<feature type="transmembrane region" description="Helical" evidence="8">
    <location>
        <begin position="383"/>
        <end position="404"/>
    </location>
</feature>
<keyword evidence="3" id="KW-1003">Cell membrane</keyword>
<comment type="subcellular location">
    <subcellularLocation>
        <location evidence="1">Cell membrane</location>
        <topology evidence="1">Multi-pass membrane protein</topology>
    </subcellularLocation>
</comment>
<feature type="transmembrane region" description="Helical" evidence="8">
    <location>
        <begin position="305"/>
        <end position="327"/>
    </location>
</feature>
<keyword evidence="5 8" id="KW-0812">Transmembrane</keyword>
<keyword evidence="4" id="KW-0762">Sugar transport</keyword>
<evidence type="ECO:0000256" key="6">
    <source>
        <dbReference type="ARBA" id="ARBA00022989"/>
    </source>
</evidence>
<dbReference type="SUPFAM" id="SSF103473">
    <property type="entry name" value="MFS general substrate transporter"/>
    <property type="match status" value="1"/>
</dbReference>
<dbReference type="FunFam" id="1.20.1250.20:FF:000218">
    <property type="entry name" value="facilitated trehalose transporter Tret1"/>
    <property type="match status" value="1"/>
</dbReference>
<evidence type="ECO:0000256" key="5">
    <source>
        <dbReference type="ARBA" id="ARBA00022692"/>
    </source>
</evidence>
<evidence type="ECO:0000256" key="8">
    <source>
        <dbReference type="SAM" id="Phobius"/>
    </source>
</evidence>
<feature type="transmembrane region" description="Helical" evidence="8">
    <location>
        <begin position="347"/>
        <end position="371"/>
    </location>
</feature>
<feature type="transmembrane region" description="Helical" evidence="8">
    <location>
        <begin position="240"/>
        <end position="267"/>
    </location>
</feature>
<dbReference type="InterPro" id="IPR005828">
    <property type="entry name" value="MFS_sugar_transport-like"/>
</dbReference>
<feature type="transmembrane region" description="Helical" evidence="8">
    <location>
        <begin position="156"/>
        <end position="174"/>
    </location>
</feature>
<feature type="transmembrane region" description="Helical" evidence="8">
    <location>
        <begin position="279"/>
        <end position="298"/>
    </location>
</feature>
<organism evidence="10">
    <name type="scientific">Corethrella appendiculata</name>
    <dbReference type="NCBI Taxonomy" id="1370023"/>
    <lineage>
        <taxon>Eukaryota</taxon>
        <taxon>Metazoa</taxon>
        <taxon>Ecdysozoa</taxon>
        <taxon>Arthropoda</taxon>
        <taxon>Hexapoda</taxon>
        <taxon>Insecta</taxon>
        <taxon>Pterygota</taxon>
        <taxon>Neoptera</taxon>
        <taxon>Endopterygota</taxon>
        <taxon>Diptera</taxon>
        <taxon>Nematocera</taxon>
        <taxon>Culicoidea</taxon>
        <taxon>Chaoboridae</taxon>
        <taxon>Corethrella</taxon>
    </lineage>
</organism>
<dbReference type="GO" id="GO:0005886">
    <property type="term" value="C:plasma membrane"/>
    <property type="evidence" value="ECO:0007669"/>
    <property type="project" value="UniProtKB-SubCell"/>
</dbReference>
<feature type="transmembrane region" description="Helical" evidence="8">
    <location>
        <begin position="42"/>
        <end position="63"/>
    </location>
</feature>
<dbReference type="AlphaFoldDB" id="U5EGD8"/>
<sequence>SLTVSFIALIHAISLGWLTPIFLVLQSDDTPLPSGPLTSSELSWLGSILCIGEMFGAVIYGYIGMYRRKLATQLIGIPNLIFWILILVHENIYYFYVARLLGGIAFGGLVTAIPLYISDISMPAYRGAFGSLLPFAMTLGSLIGLTIGHYASMSTIPYAMIPIPLIFISIMTLLPESPYILVKRNKIDDAAQSLKFFRGPNSNIQDELENLKKCVQNENSGKTNIKYEIKDFTNRNSLKGILMSLFVVLANPFCGIFIIFTYISTVFEESGSYLHANEAGFIVGAAQVLGVFISYLIIDRFGRRILLSISTLGVSVGFTVMGIYTYLTKNFLIEIENADGTYNLLTIIPIVSLSAAVLFGYVGIVSMTFMLIPELTEPKIRGICCTVGMFILSFAAFIALKIFPILMESIQLYGEMWIFAGFNLISLLIVVLFMPETKGKSLFVVQSETIEVGK</sequence>
<dbReference type="PANTHER" id="PTHR48021:SF33">
    <property type="entry name" value="AT22075P-RELATED"/>
    <property type="match status" value="1"/>
</dbReference>
<name>U5EGD8_9DIPT</name>
<keyword evidence="2" id="KW-0813">Transport</keyword>
<evidence type="ECO:0000256" key="7">
    <source>
        <dbReference type="ARBA" id="ARBA00023136"/>
    </source>
</evidence>
<proteinExistence type="evidence at transcript level"/>
<dbReference type="InterPro" id="IPR020846">
    <property type="entry name" value="MFS_dom"/>
</dbReference>
<feature type="transmembrane region" description="Helical" evidence="8">
    <location>
        <begin position="129"/>
        <end position="150"/>
    </location>
</feature>
<feature type="transmembrane region" description="Helical" evidence="8">
    <location>
        <begin position="70"/>
        <end position="88"/>
    </location>
</feature>
<keyword evidence="7 8" id="KW-0472">Membrane</keyword>
<feature type="domain" description="Major facilitator superfamily (MFS) profile" evidence="9">
    <location>
        <begin position="1"/>
        <end position="438"/>
    </location>
</feature>
<feature type="non-terminal residue" evidence="10">
    <location>
        <position position="1"/>
    </location>
</feature>
<dbReference type="Pfam" id="PF00083">
    <property type="entry name" value="Sugar_tr"/>
    <property type="match status" value="1"/>
</dbReference>
<accession>U5EGD8</accession>
<evidence type="ECO:0000256" key="4">
    <source>
        <dbReference type="ARBA" id="ARBA00022597"/>
    </source>
</evidence>
<evidence type="ECO:0000256" key="2">
    <source>
        <dbReference type="ARBA" id="ARBA00022448"/>
    </source>
</evidence>
<dbReference type="PANTHER" id="PTHR48021">
    <property type="match status" value="1"/>
</dbReference>
<dbReference type="Gene3D" id="1.20.1250.20">
    <property type="entry name" value="MFS general substrate transporter like domains"/>
    <property type="match status" value="1"/>
</dbReference>
<evidence type="ECO:0000256" key="1">
    <source>
        <dbReference type="ARBA" id="ARBA00004651"/>
    </source>
</evidence>
<reference evidence="10" key="1">
    <citation type="journal article" date="2014" name="Insect Biochem. Mol. Biol.">
        <title>An insight into the sialome of the frog biting fly, Corethrella appendiculata.</title>
        <authorList>
            <person name="Ribeiro J.M.C."/>
            <person name="Chagas A.C."/>
            <person name="Pham V.M."/>
            <person name="Lounibos L.P."/>
            <person name="Calvo E."/>
        </authorList>
    </citation>
    <scope>NUCLEOTIDE SEQUENCE</scope>
    <source>
        <tissue evidence="10">Salivary glands</tissue>
    </source>
</reference>